<sequence>MMQLRLNLHLLVVQMLAANIRKLQNIQSCTKVLVATALHVTSLRHLY</sequence>
<dbReference type="AlphaFoldDB" id="A0A9P0HTV3"/>
<evidence type="ECO:0008006" key="4">
    <source>
        <dbReference type="Google" id="ProtNLM"/>
    </source>
</evidence>
<evidence type="ECO:0000313" key="2">
    <source>
        <dbReference type="EMBL" id="CAH1407603.1"/>
    </source>
</evidence>
<protein>
    <recommendedName>
        <fullName evidence="4">Neuropeptide</fullName>
    </recommendedName>
</protein>
<keyword evidence="3" id="KW-1185">Reference proteome</keyword>
<reference evidence="2" key="1">
    <citation type="submission" date="2022-01" db="EMBL/GenBank/DDBJ databases">
        <authorList>
            <person name="King R."/>
        </authorList>
    </citation>
    <scope>NUCLEOTIDE SEQUENCE</scope>
</reference>
<accession>A0A9P0HTV3</accession>
<keyword evidence="1" id="KW-0732">Signal</keyword>
<name>A0A9P0HTV3_NEZVI</name>
<gene>
    <name evidence="2" type="ORF">NEZAVI_LOCUS15283</name>
</gene>
<dbReference type="Proteomes" id="UP001152798">
    <property type="component" value="Chromosome 7"/>
</dbReference>
<evidence type="ECO:0000313" key="3">
    <source>
        <dbReference type="Proteomes" id="UP001152798"/>
    </source>
</evidence>
<proteinExistence type="predicted"/>
<feature type="signal peptide" evidence="1">
    <location>
        <begin position="1"/>
        <end position="17"/>
    </location>
</feature>
<dbReference type="EMBL" id="OV725083">
    <property type="protein sequence ID" value="CAH1407603.1"/>
    <property type="molecule type" value="Genomic_DNA"/>
</dbReference>
<organism evidence="2 3">
    <name type="scientific">Nezara viridula</name>
    <name type="common">Southern green stink bug</name>
    <name type="synonym">Cimex viridulus</name>
    <dbReference type="NCBI Taxonomy" id="85310"/>
    <lineage>
        <taxon>Eukaryota</taxon>
        <taxon>Metazoa</taxon>
        <taxon>Ecdysozoa</taxon>
        <taxon>Arthropoda</taxon>
        <taxon>Hexapoda</taxon>
        <taxon>Insecta</taxon>
        <taxon>Pterygota</taxon>
        <taxon>Neoptera</taxon>
        <taxon>Paraneoptera</taxon>
        <taxon>Hemiptera</taxon>
        <taxon>Heteroptera</taxon>
        <taxon>Panheteroptera</taxon>
        <taxon>Pentatomomorpha</taxon>
        <taxon>Pentatomoidea</taxon>
        <taxon>Pentatomidae</taxon>
        <taxon>Pentatominae</taxon>
        <taxon>Nezara</taxon>
    </lineage>
</organism>
<evidence type="ECO:0000256" key="1">
    <source>
        <dbReference type="SAM" id="SignalP"/>
    </source>
</evidence>
<feature type="chain" id="PRO_5040293584" description="Neuropeptide" evidence="1">
    <location>
        <begin position="18"/>
        <end position="47"/>
    </location>
</feature>